<dbReference type="Proteomes" id="UP000232533">
    <property type="component" value="Unassembled WGS sequence"/>
</dbReference>
<dbReference type="InterPro" id="IPR003593">
    <property type="entry name" value="AAA+_ATPase"/>
</dbReference>
<dbReference type="RefSeq" id="WP_070053784.1">
    <property type="nucleotide sequence ID" value="NZ_FVZF01000002.1"/>
</dbReference>
<dbReference type="SUPFAM" id="SSF52540">
    <property type="entry name" value="P-loop containing nucleoside triphosphate hydrolases"/>
    <property type="match status" value="1"/>
</dbReference>
<dbReference type="SUPFAM" id="SSF46689">
    <property type="entry name" value="Homeodomain-like"/>
    <property type="match status" value="1"/>
</dbReference>
<organism evidence="7 9">
    <name type="scientific">Salegentibacter salarius</name>
    <dbReference type="NCBI Taxonomy" id="435906"/>
    <lineage>
        <taxon>Bacteria</taxon>
        <taxon>Pseudomonadati</taxon>
        <taxon>Bacteroidota</taxon>
        <taxon>Flavobacteriia</taxon>
        <taxon>Flavobacteriales</taxon>
        <taxon>Flavobacteriaceae</taxon>
        <taxon>Salegentibacter</taxon>
    </lineage>
</organism>
<dbReference type="PANTHER" id="PTHR32071">
    <property type="entry name" value="TRANSCRIPTIONAL REGULATORY PROTEIN"/>
    <property type="match status" value="1"/>
</dbReference>
<dbReference type="AlphaFoldDB" id="A0A2N0TYV8"/>
<dbReference type="EMBL" id="LKTR01000012">
    <property type="protein sequence ID" value="PKD19838.1"/>
    <property type="molecule type" value="Genomic_DNA"/>
</dbReference>
<keyword evidence="1" id="KW-0547">Nucleotide-binding</keyword>
<keyword evidence="3" id="KW-0805">Transcription regulation</keyword>
<proteinExistence type="predicted"/>
<dbReference type="GO" id="GO:0043565">
    <property type="term" value="F:sequence-specific DNA binding"/>
    <property type="evidence" value="ECO:0007669"/>
    <property type="project" value="InterPro"/>
</dbReference>
<evidence type="ECO:0000259" key="5">
    <source>
        <dbReference type="PROSITE" id="PS50045"/>
    </source>
</evidence>
<dbReference type="InterPro" id="IPR025943">
    <property type="entry name" value="Sigma_54_int_dom_ATP-bd_2"/>
</dbReference>
<reference evidence="6 8" key="2">
    <citation type="submission" date="2016-09" db="EMBL/GenBank/DDBJ databases">
        <title>Genome Sequence of Salegentibacter salarius,Isolated from a Marine Solar Saltern of the Yellow Sea in South Korea.</title>
        <authorList>
            <person name="Zheng Q."/>
            <person name="Liu Y."/>
        </authorList>
    </citation>
    <scope>NUCLEOTIDE SEQUENCE [LARGE SCALE GENOMIC DNA]</scope>
    <source>
        <strain evidence="6 8">KCTC 12974</strain>
    </source>
</reference>
<dbReference type="EMBL" id="MJBR01000012">
    <property type="protein sequence ID" value="OEY72939.1"/>
    <property type="molecule type" value="Genomic_DNA"/>
</dbReference>
<evidence type="ECO:0000256" key="3">
    <source>
        <dbReference type="ARBA" id="ARBA00023015"/>
    </source>
</evidence>
<keyword evidence="2" id="KW-0067">ATP-binding</keyword>
<sequence length="426" mass="48512">MESIQAVKQRFGIIGDDQRLNRAIEKAIQVAPTDISVLVTGESGVGKESIPKIIHSLSHRKHGKYIAVNCGAIPEGTIDSELFGHEKGAFTGATQTRNGYFEVADGGTIFLDEVGELPLPTQVRLLRVLENGEFIKVGSSKVQKSDVRIIAATNINMQESIKKERFREDLYYRLSTVEINLPPLRDRKDDIHLLFRKFASDFALKYKMPTIKLQDDAVGLLKKYRWGGNIRQLRNIAEQISVLEQERIIGPERLKEYLPDIGSNLPAVIADKKKESDFSNEREILYKVLFDMKSDLTDLKKLTLKLMESGNTQKVQDENESLIQKIYGNDEDGEDVDAEELDALSNENLEVLQIPQNSPKSELNREKDKYYFAEEIQEEETLSLQDKELELIKKSLERHSGKRKAAAEELGISERTLYRKIKQYNL</sequence>
<comment type="caution">
    <text evidence="7">The sequence shown here is derived from an EMBL/GenBank/DDBJ whole genome shotgun (WGS) entry which is preliminary data.</text>
</comment>
<dbReference type="Gene3D" id="3.40.50.300">
    <property type="entry name" value="P-loop containing nucleotide triphosphate hydrolases"/>
    <property type="match status" value="1"/>
</dbReference>
<dbReference type="FunFam" id="3.40.50.300:FF:000006">
    <property type="entry name" value="DNA-binding transcriptional regulator NtrC"/>
    <property type="match status" value="1"/>
</dbReference>
<dbReference type="GO" id="GO:0005524">
    <property type="term" value="F:ATP binding"/>
    <property type="evidence" value="ECO:0007669"/>
    <property type="project" value="UniProtKB-KW"/>
</dbReference>
<dbReference type="InterPro" id="IPR025662">
    <property type="entry name" value="Sigma_54_int_dom_ATP-bd_1"/>
</dbReference>
<keyword evidence="4" id="KW-0804">Transcription</keyword>
<reference evidence="7 9" key="1">
    <citation type="submission" date="2015-10" db="EMBL/GenBank/DDBJ databases">
        <title>Draft genome sequence of Salegentibacter salinarum KCTC 12975.</title>
        <authorList>
            <person name="Lin W."/>
            <person name="Zheng Q."/>
        </authorList>
    </citation>
    <scope>NUCLEOTIDE SEQUENCE [LARGE SCALE GENOMIC DNA]</scope>
    <source>
        <strain evidence="7 9">KCTC 12974</strain>
    </source>
</reference>
<dbReference type="PANTHER" id="PTHR32071:SF121">
    <property type="entry name" value="SIGMA L-DEPENDENT TRANSCRIPTIONAL REGULATOR YQIR-RELATED"/>
    <property type="match status" value="1"/>
</dbReference>
<keyword evidence="8" id="KW-1185">Reference proteome</keyword>
<dbReference type="InterPro" id="IPR002197">
    <property type="entry name" value="HTH_Fis"/>
</dbReference>
<dbReference type="PROSITE" id="PS00676">
    <property type="entry name" value="SIGMA54_INTERACT_2"/>
    <property type="match status" value="1"/>
</dbReference>
<evidence type="ECO:0000313" key="7">
    <source>
        <dbReference type="EMBL" id="PKD19838.1"/>
    </source>
</evidence>
<accession>A0A2N0TYV8</accession>
<evidence type="ECO:0000256" key="2">
    <source>
        <dbReference type="ARBA" id="ARBA00022840"/>
    </source>
</evidence>
<dbReference type="CDD" id="cd00009">
    <property type="entry name" value="AAA"/>
    <property type="match status" value="1"/>
</dbReference>
<dbReference type="SMART" id="SM00382">
    <property type="entry name" value="AAA"/>
    <property type="match status" value="1"/>
</dbReference>
<evidence type="ECO:0000313" key="6">
    <source>
        <dbReference type="EMBL" id="OEY72939.1"/>
    </source>
</evidence>
<dbReference type="Gene3D" id="1.10.10.60">
    <property type="entry name" value="Homeodomain-like"/>
    <property type="match status" value="1"/>
</dbReference>
<dbReference type="Pfam" id="PF25601">
    <property type="entry name" value="AAA_lid_14"/>
    <property type="match status" value="1"/>
</dbReference>
<gene>
    <name evidence="7" type="ORF">APR40_01770</name>
    <name evidence="6" type="ORF">BHS39_01770</name>
</gene>
<dbReference type="InterPro" id="IPR058031">
    <property type="entry name" value="AAA_lid_NorR"/>
</dbReference>
<dbReference type="InterPro" id="IPR009057">
    <property type="entry name" value="Homeodomain-like_sf"/>
</dbReference>
<name>A0A2N0TYV8_9FLAO</name>
<dbReference type="Proteomes" id="UP000176009">
    <property type="component" value="Unassembled WGS sequence"/>
</dbReference>
<dbReference type="InterPro" id="IPR027417">
    <property type="entry name" value="P-loop_NTPase"/>
</dbReference>
<dbReference type="PROSITE" id="PS50045">
    <property type="entry name" value="SIGMA54_INTERACT_4"/>
    <property type="match status" value="1"/>
</dbReference>
<evidence type="ECO:0000313" key="8">
    <source>
        <dbReference type="Proteomes" id="UP000176009"/>
    </source>
</evidence>
<dbReference type="Pfam" id="PF00158">
    <property type="entry name" value="Sigma54_activat"/>
    <property type="match status" value="1"/>
</dbReference>
<dbReference type="InterPro" id="IPR002078">
    <property type="entry name" value="Sigma_54_int"/>
</dbReference>
<dbReference type="Gene3D" id="1.10.8.60">
    <property type="match status" value="1"/>
</dbReference>
<dbReference type="GO" id="GO:0006355">
    <property type="term" value="P:regulation of DNA-templated transcription"/>
    <property type="evidence" value="ECO:0007669"/>
    <property type="project" value="InterPro"/>
</dbReference>
<protein>
    <submittedName>
        <fullName evidence="7">AAA family ATPase</fullName>
    </submittedName>
    <submittedName>
        <fullName evidence="6">Sigma-54-dependent Fis family transcriptional regulator</fullName>
    </submittedName>
</protein>
<evidence type="ECO:0000256" key="4">
    <source>
        <dbReference type="ARBA" id="ARBA00023163"/>
    </source>
</evidence>
<dbReference type="PROSITE" id="PS00675">
    <property type="entry name" value="SIGMA54_INTERACT_1"/>
    <property type="match status" value="1"/>
</dbReference>
<evidence type="ECO:0000256" key="1">
    <source>
        <dbReference type="ARBA" id="ARBA00022741"/>
    </source>
</evidence>
<dbReference type="PRINTS" id="PR01590">
    <property type="entry name" value="HTHFIS"/>
</dbReference>
<dbReference type="OrthoDB" id="5401077at2"/>
<feature type="domain" description="Sigma-54 factor interaction" evidence="5">
    <location>
        <begin position="13"/>
        <end position="242"/>
    </location>
</feature>
<dbReference type="Pfam" id="PF02954">
    <property type="entry name" value="HTH_8"/>
    <property type="match status" value="1"/>
</dbReference>
<evidence type="ECO:0000313" key="9">
    <source>
        <dbReference type="Proteomes" id="UP000232533"/>
    </source>
</evidence>